<dbReference type="GO" id="GO:0046872">
    <property type="term" value="F:metal ion binding"/>
    <property type="evidence" value="ECO:0007669"/>
    <property type="project" value="UniProtKB-KW"/>
</dbReference>
<feature type="active site" description="O-(5'-phospho-DNA)-tyrosine intermediate" evidence="15">
    <location>
        <position position="895"/>
    </location>
</feature>
<dbReference type="SUPFAM" id="SSF54211">
    <property type="entry name" value="Ribosomal protein S5 domain 2-like"/>
    <property type="match status" value="1"/>
</dbReference>
<evidence type="ECO:0000256" key="2">
    <source>
        <dbReference type="ARBA" id="ARBA00001913"/>
    </source>
</evidence>
<dbReference type="InterPro" id="IPR031660">
    <property type="entry name" value="TOPRIM_C"/>
</dbReference>
<dbReference type="FunFam" id="3.30.1360.40:FF:000003">
    <property type="entry name" value="DNA topoisomerase 2"/>
    <property type="match status" value="1"/>
</dbReference>
<dbReference type="FunFam" id="3.30.1490.30:FF:000001">
    <property type="entry name" value="DNA topoisomerase 2"/>
    <property type="match status" value="1"/>
</dbReference>
<feature type="domain" description="Topo IIA-type catalytic" evidence="19">
    <location>
        <begin position="805"/>
        <end position="1263"/>
    </location>
</feature>
<dbReference type="Pfam" id="PF02518">
    <property type="entry name" value="HATPase_c"/>
    <property type="match status" value="1"/>
</dbReference>
<evidence type="ECO:0000256" key="10">
    <source>
        <dbReference type="ARBA" id="ARBA00022842"/>
    </source>
</evidence>
<evidence type="ECO:0000256" key="15">
    <source>
        <dbReference type="PROSITE-ProRule" id="PRU01384"/>
    </source>
</evidence>
<evidence type="ECO:0000313" key="21">
    <source>
        <dbReference type="Proteomes" id="UP000813427"/>
    </source>
</evidence>
<evidence type="ECO:0000256" key="1">
    <source>
        <dbReference type="ARBA" id="ARBA00000185"/>
    </source>
</evidence>
<dbReference type="GO" id="GO:0000819">
    <property type="term" value="P:sister chromatid segregation"/>
    <property type="evidence" value="ECO:0007669"/>
    <property type="project" value="TreeGrafter"/>
</dbReference>
<dbReference type="GO" id="GO:0006265">
    <property type="term" value="P:DNA topological change"/>
    <property type="evidence" value="ECO:0007669"/>
    <property type="project" value="UniProtKB-UniRule"/>
</dbReference>
<dbReference type="SMART" id="SM00387">
    <property type="entry name" value="HATPase_c"/>
    <property type="match status" value="1"/>
</dbReference>
<dbReference type="Gene3D" id="1.10.268.10">
    <property type="entry name" value="Topoisomerase, domain 3"/>
    <property type="match status" value="1"/>
</dbReference>
<dbReference type="PANTHER" id="PTHR10169">
    <property type="entry name" value="DNA TOPOISOMERASE/GYRASE"/>
    <property type="match status" value="1"/>
</dbReference>
<dbReference type="InterPro" id="IPR014721">
    <property type="entry name" value="Ribsml_uS5_D2-typ_fold_subgr"/>
</dbReference>
<dbReference type="Gene3D" id="3.90.199.10">
    <property type="entry name" value="Topoisomerase II, domain 5"/>
    <property type="match status" value="1"/>
</dbReference>
<dbReference type="PANTHER" id="PTHR10169:SF38">
    <property type="entry name" value="DNA TOPOISOMERASE 2"/>
    <property type="match status" value="1"/>
</dbReference>
<feature type="region of interest" description="Disordered" evidence="17">
    <location>
        <begin position="1297"/>
        <end position="1334"/>
    </location>
</feature>
<dbReference type="InterPro" id="IPR001241">
    <property type="entry name" value="Topo_IIA"/>
</dbReference>
<keyword evidence="21" id="KW-1185">Reference proteome</keyword>
<dbReference type="GO" id="GO:0005634">
    <property type="term" value="C:nucleus"/>
    <property type="evidence" value="ECO:0007669"/>
    <property type="project" value="TreeGrafter"/>
</dbReference>
<dbReference type="InterPro" id="IPR013760">
    <property type="entry name" value="Topo_IIA-like_dom_sf"/>
</dbReference>
<feature type="compositionally biased region" description="Polar residues" evidence="17">
    <location>
        <begin position="1456"/>
        <end position="1468"/>
    </location>
</feature>
<dbReference type="InterPro" id="IPR002205">
    <property type="entry name" value="Topo_IIA_dom_A"/>
</dbReference>
<dbReference type="PRINTS" id="PR01158">
    <property type="entry name" value="TOPISMRASEII"/>
</dbReference>
<dbReference type="SUPFAM" id="SSF55874">
    <property type="entry name" value="ATPase domain of HSP90 chaperone/DNA topoisomerase II/histidine kinase"/>
    <property type="match status" value="1"/>
</dbReference>
<dbReference type="CDD" id="cd16930">
    <property type="entry name" value="HATPase_TopII-like"/>
    <property type="match status" value="1"/>
</dbReference>
<reference evidence="20" key="1">
    <citation type="journal article" date="2021" name="Nat. Commun.">
        <title>Genetic determinants of endophytism in the Arabidopsis root mycobiome.</title>
        <authorList>
            <person name="Mesny F."/>
            <person name="Miyauchi S."/>
            <person name="Thiergart T."/>
            <person name="Pickel B."/>
            <person name="Atanasova L."/>
            <person name="Karlsson M."/>
            <person name="Huettel B."/>
            <person name="Barry K.W."/>
            <person name="Haridas S."/>
            <person name="Chen C."/>
            <person name="Bauer D."/>
            <person name="Andreopoulos W."/>
            <person name="Pangilinan J."/>
            <person name="LaButti K."/>
            <person name="Riley R."/>
            <person name="Lipzen A."/>
            <person name="Clum A."/>
            <person name="Drula E."/>
            <person name="Henrissat B."/>
            <person name="Kohler A."/>
            <person name="Grigoriev I.V."/>
            <person name="Martin F.M."/>
            <person name="Hacquard S."/>
        </authorList>
    </citation>
    <scope>NUCLEOTIDE SEQUENCE</scope>
    <source>
        <strain evidence="20">MPI-SDFR-AT-0068</strain>
    </source>
</reference>
<protein>
    <recommendedName>
        <fullName evidence="6 16">DNA topoisomerase 2</fullName>
        <ecNumber evidence="5 16">5.6.2.2</ecNumber>
    </recommendedName>
</protein>
<dbReference type="Gene3D" id="3.30.565.10">
    <property type="entry name" value="Histidine kinase-like ATPase, C-terminal domain"/>
    <property type="match status" value="1"/>
</dbReference>
<dbReference type="Proteomes" id="UP000813427">
    <property type="component" value="Unassembled WGS sequence"/>
</dbReference>
<dbReference type="SMART" id="SM00433">
    <property type="entry name" value="TOP2c"/>
    <property type="match status" value="1"/>
</dbReference>
<dbReference type="Pfam" id="PF16898">
    <property type="entry name" value="TOPRIM_C"/>
    <property type="match status" value="1"/>
</dbReference>
<comment type="cofactor">
    <cofactor evidence="2">
        <name>Ca(2+)</name>
        <dbReference type="ChEBI" id="CHEBI:29108"/>
    </cofactor>
</comment>
<dbReference type="InterPro" id="IPR034157">
    <property type="entry name" value="TOPRIM_TopoII"/>
</dbReference>
<dbReference type="SUPFAM" id="SSF56719">
    <property type="entry name" value="Type II DNA topoisomerase"/>
    <property type="match status" value="1"/>
</dbReference>
<dbReference type="CDD" id="cd03481">
    <property type="entry name" value="TopoIIA_Trans_ScTopoIIA"/>
    <property type="match status" value="1"/>
</dbReference>
<dbReference type="PROSITE" id="PS50880">
    <property type="entry name" value="TOPRIM"/>
    <property type="match status" value="1"/>
</dbReference>
<evidence type="ECO:0000256" key="3">
    <source>
        <dbReference type="ARBA" id="ARBA00001946"/>
    </source>
</evidence>
<dbReference type="GO" id="GO:0003918">
    <property type="term" value="F:DNA topoisomerase type II (double strand cut, ATP-hydrolyzing) activity"/>
    <property type="evidence" value="ECO:0007669"/>
    <property type="project" value="UniProtKB-UniRule"/>
</dbReference>
<feature type="compositionally biased region" description="Acidic residues" evidence="17">
    <location>
        <begin position="1649"/>
        <end position="1674"/>
    </location>
</feature>
<feature type="compositionally biased region" description="Acidic residues" evidence="17">
    <location>
        <begin position="1195"/>
        <end position="1210"/>
    </location>
</feature>
<feature type="compositionally biased region" description="Low complexity" evidence="17">
    <location>
        <begin position="1631"/>
        <end position="1646"/>
    </location>
</feature>
<dbReference type="InterPro" id="IPR003594">
    <property type="entry name" value="HATPase_dom"/>
</dbReference>
<evidence type="ECO:0000256" key="8">
    <source>
        <dbReference type="ARBA" id="ARBA00022741"/>
    </source>
</evidence>
<feature type="region of interest" description="Disordered" evidence="17">
    <location>
        <begin position="1"/>
        <end position="121"/>
    </location>
</feature>
<keyword evidence="9 16" id="KW-0067">ATP-binding</keyword>
<dbReference type="FunFam" id="3.90.199.10:FF:000002">
    <property type="entry name" value="DNA topoisomerase 2"/>
    <property type="match status" value="1"/>
</dbReference>
<dbReference type="InterPro" id="IPR013759">
    <property type="entry name" value="Topo_IIA_B_C"/>
</dbReference>
<feature type="region of interest" description="Disordered" evidence="17">
    <location>
        <begin position="1181"/>
        <end position="1212"/>
    </location>
</feature>
<feature type="compositionally biased region" description="Low complexity" evidence="17">
    <location>
        <begin position="1521"/>
        <end position="1535"/>
    </location>
</feature>
<gene>
    <name evidence="20" type="ORF">BKA59DRAFT_403174</name>
</gene>
<dbReference type="CDD" id="cd00187">
    <property type="entry name" value="TOP4c"/>
    <property type="match status" value="1"/>
</dbReference>
<feature type="compositionally biased region" description="Acidic residues" evidence="17">
    <location>
        <begin position="1415"/>
        <end position="1425"/>
    </location>
</feature>
<keyword evidence="10" id="KW-0460">Magnesium</keyword>
<evidence type="ECO:0000256" key="11">
    <source>
        <dbReference type="ARBA" id="ARBA00023029"/>
    </source>
</evidence>
<keyword evidence="7" id="KW-0479">Metal-binding</keyword>
<dbReference type="InterPro" id="IPR006171">
    <property type="entry name" value="TOPRIM_dom"/>
</dbReference>
<evidence type="ECO:0000256" key="17">
    <source>
        <dbReference type="SAM" id="MobiDB-lite"/>
    </source>
</evidence>
<dbReference type="Gene3D" id="3.30.1360.40">
    <property type="match status" value="1"/>
</dbReference>
<evidence type="ECO:0000313" key="20">
    <source>
        <dbReference type="EMBL" id="KAH7238604.1"/>
    </source>
</evidence>
<dbReference type="Pfam" id="PF00204">
    <property type="entry name" value="DNA_gyraseB"/>
    <property type="match status" value="1"/>
</dbReference>
<dbReference type="InterPro" id="IPR036890">
    <property type="entry name" value="HATPase_C_sf"/>
</dbReference>
<dbReference type="InterPro" id="IPR018522">
    <property type="entry name" value="TopoIIA_CS"/>
</dbReference>
<evidence type="ECO:0000256" key="9">
    <source>
        <dbReference type="ARBA" id="ARBA00022840"/>
    </source>
</evidence>
<comment type="subunit">
    <text evidence="16">Homodimer.</text>
</comment>
<dbReference type="SMART" id="SM00434">
    <property type="entry name" value="TOP4c"/>
    <property type="match status" value="1"/>
</dbReference>
<sequence>MDSDESIYSMGEESDGFVPETKAKPKAAPKKAAARPPPKKMVQSTLKTKAAPKKRPTPESDNEAMSDVSGLSHTPPKAKKQKKETTTSKSAAAMLDEIENDDMDIDSPAKPAKPSKPKTATETYTKLSQLDHILLRPDTYIGSVERTEQQMWVLNKESEQMEYKAVNFVPGLYKIFDEILVNAADNKQRDPSMNYMKININRAEGVISVENNGKGIPIEIHEKEKIYIPELIFGHLLAGSNFDDDEKKTVGGRNGYGAKLCNVFSTEFNLECQNSEHGKRYKQTWTNNMQTVHKAKITSSKSADFTRITFKPDFKRFGMEDGIDDDLESLLYRRVYDMVGTIRGIKVYLNNEQIKIKDFKAYCDLYAKSIAKERSNEEGGAPTCTVEMDKDKGHPRWEVGFAVSDGTFQQVSFVNSIATTSGGTHVNYIADQVTKHLLEVLNKKRKGHSLKQNHLRNHIFIFINCYINNPAFTSQTKEQMTTKPSQFGSKCSLGDDFLKKIAKSDALQNILDFAEKKADKMLAKGDGSKRSRVNNAKLVEANFAGTRRGHECTLILTEGDSAKGLAVSGRAILDPDRIGVFPLRGKLLNVRDASTEQIAKNAEISNIKQFLGLKHKATYTDTKNLRYGHLMIMADQDHDGSHIKGLLINFLEVAYPSLLKIPDFFREFITPIVKVWQGPNPKKPQRLKSFFTQPEYEEWKEDHKNELTRWHSKYFKGLGTSSNEDAQVYFTNLDDHLKEFDVMKSEESSLFELAFSKKKADARKEWLGNFVPGTYLDHSSKSISYTDFINKELILFSMADNMRSIPSVLDGFKPGQRKVIYACFKRNIVKDKKVVELAGYVSEQTAYHHGEQSLQQTIIGLAQNFVGSNNINCLEPSGNFGSRLAGGSDAASPRYTFTRLSPFARKIFHPMDEPNLLHHYEDGKKIEPMVYAPILPMVLVNGADGIGTGWSTSIPNYHPEDIVRNLKRRMGREVEGDTEEKPFEAMTPWFRGWKGSPEAAGPDRYKFNGVAYANDQKENEIVITELPIRMWTDDFKAKLEEVIAATKGPSWIKDYKEFNDHSTVHFEIAVDEKHMGKVMEEGILERFKLLKQVATSNLVAFDTSGRIRKYAKVEDILEEFYHFRLEMYTDRKKHWLGVYHADYRKLKNQARFIKEIIDGELLVGKKKKAILVQELRDRDYEAFPPGGGDKKKTADEEDEGEENQDVEGDMDSGARDYDFLLSMPIWSLTAERLERLMQAIQKKKAEHDELLALSEKDLWCRDLDDFSLEWENQLAVDAEIKTNIRRLGRRVSKKIGAGTARGRKAKDDDDFVPDKKARGRPKAAAAKPAVKTETKSAQRFAEMFSSKPKVKKEPAANAANVMELSDAFSDDDYAALSRSKSSAPAVKTSQSPPTEAPDTGRVKRAAAAKVKAVIDDDSESDDDQMLGDVGALVKGINKPAGERERGRFSLHAMSRPDSSQGNTSTSGLSKAKPKSAKAFDFDDDSPDDTNYELLAKSSPHKTATKEDHIDSFLSDDEPYVAPAKPATTKSKPTSTDSEEPAPAGLATIKKGRGRPAAAKSKEPAKPKAAPKATTKATKTAAAKVASRPATKQTTLSPAAKAYAAKKAVKKSVIDDDSDEEMAEPESPPPKASSRARPGRAAAARRPVVIDDDSSVVQPDEDESDDPFEMDDDED</sequence>
<evidence type="ECO:0000256" key="5">
    <source>
        <dbReference type="ARBA" id="ARBA00012895"/>
    </source>
</evidence>
<feature type="compositionally biased region" description="Low complexity" evidence="17">
    <location>
        <begin position="108"/>
        <end position="121"/>
    </location>
</feature>
<dbReference type="EC" id="5.6.2.2" evidence="5 16"/>
<dbReference type="FunFam" id="3.30.565.10:FF:000004">
    <property type="entry name" value="DNA topoisomerase 2"/>
    <property type="match status" value="1"/>
</dbReference>
<evidence type="ECO:0000259" key="19">
    <source>
        <dbReference type="PROSITE" id="PS52040"/>
    </source>
</evidence>
<dbReference type="PRINTS" id="PR00418">
    <property type="entry name" value="TPI2FAMILY"/>
</dbReference>
<comment type="caution">
    <text evidence="20">The sequence shown here is derived from an EMBL/GenBank/DDBJ whole genome shotgun (WGS) entry which is preliminary data.</text>
</comment>
<feature type="region of interest" description="Disordered" evidence="17">
    <location>
        <begin position="1373"/>
        <end position="1674"/>
    </location>
</feature>
<comment type="cofactor">
    <cofactor evidence="3">
        <name>Mg(2+)</name>
        <dbReference type="ChEBI" id="CHEBI:18420"/>
    </cofactor>
</comment>
<dbReference type="OrthoDB" id="276498at2759"/>
<dbReference type="CDD" id="cd03365">
    <property type="entry name" value="TOPRIM_TopoIIA"/>
    <property type="match status" value="1"/>
</dbReference>
<keyword evidence="13 15" id="KW-0413">Isomerase</keyword>
<evidence type="ECO:0000256" key="16">
    <source>
        <dbReference type="RuleBase" id="RU362094"/>
    </source>
</evidence>
<dbReference type="Gene3D" id="3.40.50.670">
    <property type="match status" value="1"/>
</dbReference>
<keyword evidence="11 15" id="KW-0799">Topoisomerase</keyword>
<evidence type="ECO:0000256" key="7">
    <source>
        <dbReference type="ARBA" id="ARBA00022723"/>
    </source>
</evidence>
<evidence type="ECO:0000256" key="4">
    <source>
        <dbReference type="ARBA" id="ARBA00011080"/>
    </source>
</evidence>
<dbReference type="Gene3D" id="3.30.1490.30">
    <property type="match status" value="1"/>
</dbReference>
<feature type="compositionally biased region" description="Acidic residues" evidence="17">
    <location>
        <begin position="1481"/>
        <end position="1490"/>
    </location>
</feature>
<name>A0A8K0RQK3_9HYPO</name>
<dbReference type="PROSITE" id="PS00177">
    <property type="entry name" value="TOPOISOMERASE_II"/>
    <property type="match status" value="1"/>
</dbReference>
<dbReference type="InterPro" id="IPR020568">
    <property type="entry name" value="Ribosomal_Su5_D2-typ_SF"/>
</dbReference>
<dbReference type="Pfam" id="PF00521">
    <property type="entry name" value="DNA_topoisoIV"/>
    <property type="match status" value="1"/>
</dbReference>
<organism evidence="20 21">
    <name type="scientific">Fusarium tricinctum</name>
    <dbReference type="NCBI Taxonomy" id="61284"/>
    <lineage>
        <taxon>Eukaryota</taxon>
        <taxon>Fungi</taxon>
        <taxon>Dikarya</taxon>
        <taxon>Ascomycota</taxon>
        <taxon>Pezizomycotina</taxon>
        <taxon>Sordariomycetes</taxon>
        <taxon>Hypocreomycetidae</taxon>
        <taxon>Hypocreales</taxon>
        <taxon>Nectriaceae</taxon>
        <taxon>Fusarium</taxon>
        <taxon>Fusarium tricinctum species complex</taxon>
    </lineage>
</organism>
<feature type="compositionally biased region" description="Acidic residues" evidence="17">
    <location>
        <begin position="96"/>
        <end position="105"/>
    </location>
</feature>
<dbReference type="InterPro" id="IPR001154">
    <property type="entry name" value="TopoII_euk"/>
</dbReference>
<proteinExistence type="inferred from homology"/>
<feature type="compositionally biased region" description="Low complexity" evidence="17">
    <location>
        <begin position="1566"/>
        <end position="1585"/>
    </location>
</feature>
<dbReference type="InterPro" id="IPR050634">
    <property type="entry name" value="DNA_Topoisomerase_II"/>
</dbReference>
<dbReference type="GO" id="GO:0003677">
    <property type="term" value="F:DNA binding"/>
    <property type="evidence" value="ECO:0007669"/>
    <property type="project" value="UniProtKB-UniRule"/>
</dbReference>
<comment type="function">
    <text evidence="14 16">Control of topological states of DNA by transient breakage and subsequent rejoining of DNA strands. Topoisomerase II makes double-strand breaks.</text>
</comment>
<dbReference type="InterPro" id="IPR013758">
    <property type="entry name" value="Topo_IIA_A/C_ab"/>
</dbReference>
<keyword evidence="12 15" id="KW-0238">DNA-binding</keyword>
<feature type="compositionally biased region" description="Acidic residues" evidence="17">
    <location>
        <begin position="1614"/>
        <end position="1623"/>
    </location>
</feature>
<dbReference type="PROSITE" id="PS52040">
    <property type="entry name" value="TOPO_IIA"/>
    <property type="match status" value="1"/>
</dbReference>
<evidence type="ECO:0000256" key="12">
    <source>
        <dbReference type="ARBA" id="ARBA00023125"/>
    </source>
</evidence>
<evidence type="ECO:0000256" key="14">
    <source>
        <dbReference type="ARBA" id="ARBA00053943"/>
    </source>
</evidence>
<feature type="compositionally biased region" description="Polar residues" evidence="17">
    <location>
        <begin position="1378"/>
        <end position="1393"/>
    </location>
</feature>
<accession>A0A8K0RQK3</accession>
<comment type="catalytic activity">
    <reaction evidence="1 15 16">
        <text>ATP-dependent breakage, passage and rejoining of double-stranded DNA.</text>
        <dbReference type="EC" id="5.6.2.2"/>
    </reaction>
</comment>
<feature type="domain" description="Toprim" evidence="18">
    <location>
        <begin position="552"/>
        <end position="670"/>
    </location>
</feature>
<dbReference type="FunFam" id="3.30.230.10:FF:000008">
    <property type="entry name" value="DNA topoisomerase 2"/>
    <property type="match status" value="1"/>
</dbReference>
<dbReference type="Gene3D" id="3.30.230.10">
    <property type="match status" value="1"/>
</dbReference>
<evidence type="ECO:0000256" key="13">
    <source>
        <dbReference type="ARBA" id="ARBA00023235"/>
    </source>
</evidence>
<dbReference type="EMBL" id="JAGPXF010000006">
    <property type="protein sequence ID" value="KAH7238604.1"/>
    <property type="molecule type" value="Genomic_DNA"/>
</dbReference>
<evidence type="ECO:0000256" key="6">
    <source>
        <dbReference type="ARBA" id="ARBA00019635"/>
    </source>
</evidence>
<keyword evidence="8 16" id="KW-0547">Nucleotide-binding</keyword>
<dbReference type="InterPro" id="IPR013506">
    <property type="entry name" value="Topo_IIA_bsu_dom2"/>
</dbReference>
<feature type="compositionally biased region" description="Basic residues" evidence="17">
    <location>
        <begin position="24"/>
        <end position="33"/>
    </location>
</feature>
<evidence type="ECO:0000259" key="18">
    <source>
        <dbReference type="PROSITE" id="PS50880"/>
    </source>
</evidence>
<dbReference type="GO" id="GO:0005524">
    <property type="term" value="F:ATP binding"/>
    <property type="evidence" value="ECO:0007669"/>
    <property type="project" value="UniProtKB-UniRule"/>
</dbReference>
<comment type="similarity">
    <text evidence="4 16">Belongs to the type II topoisomerase family.</text>
</comment>
<dbReference type="GO" id="GO:0000712">
    <property type="term" value="P:resolution of meiotic recombination intermediates"/>
    <property type="evidence" value="ECO:0007669"/>
    <property type="project" value="TreeGrafter"/>
</dbReference>
<dbReference type="FunFam" id="3.40.50.670:FF:000001">
    <property type="entry name" value="DNA topoisomerase 2"/>
    <property type="match status" value="2"/>
</dbReference>
<dbReference type="Pfam" id="PF01751">
    <property type="entry name" value="Toprim"/>
    <property type="match status" value="1"/>
</dbReference>
<dbReference type="InterPro" id="IPR013757">
    <property type="entry name" value="Topo_IIA_A_a_sf"/>
</dbReference>